<dbReference type="Proteomes" id="UP000046392">
    <property type="component" value="Unplaced"/>
</dbReference>
<evidence type="ECO:0000313" key="1">
    <source>
        <dbReference type="Proteomes" id="UP000046392"/>
    </source>
</evidence>
<dbReference type="STRING" id="174720.A0A0N5C5G7"/>
<dbReference type="PANTHER" id="PTHR33053">
    <property type="entry name" value="PROTEIN, PUTATIVE-RELATED"/>
    <property type="match status" value="1"/>
</dbReference>
<proteinExistence type="predicted"/>
<protein>
    <submittedName>
        <fullName evidence="2">MYND-type domain-containing protein</fullName>
    </submittedName>
</protein>
<dbReference type="AlphaFoldDB" id="A0A0N5C5G7"/>
<dbReference type="Pfam" id="PF06869">
    <property type="entry name" value="DUF1258"/>
    <property type="match status" value="1"/>
</dbReference>
<organism evidence="1 2">
    <name type="scientific">Strongyloides papillosus</name>
    <name type="common">Intestinal threadworm</name>
    <dbReference type="NCBI Taxonomy" id="174720"/>
    <lineage>
        <taxon>Eukaryota</taxon>
        <taxon>Metazoa</taxon>
        <taxon>Ecdysozoa</taxon>
        <taxon>Nematoda</taxon>
        <taxon>Chromadorea</taxon>
        <taxon>Rhabditida</taxon>
        <taxon>Tylenchina</taxon>
        <taxon>Panagrolaimomorpha</taxon>
        <taxon>Strongyloidoidea</taxon>
        <taxon>Strongyloididae</taxon>
        <taxon>Strongyloides</taxon>
    </lineage>
</organism>
<reference evidence="2" key="1">
    <citation type="submission" date="2017-02" db="UniProtKB">
        <authorList>
            <consortium name="WormBaseParasite"/>
        </authorList>
    </citation>
    <scope>IDENTIFICATION</scope>
</reference>
<keyword evidence="1" id="KW-1185">Reference proteome</keyword>
<sequence length="780" mass="89683">MLNSNLIPKWRQKRLLRTTKRNGHDYPKRANVTFRRDSDCDINEEAVEVNDIIETMLFPAIFRTKWSKNLTDKVTEDMTDEEKLTFFLADFLRIKAETAMCDKGSSDVLNLIASFMPTVFKCPRTIEGCRSFVRNKVPDVAAIYDEAEEVLVDEARILLMPFNKTVKHVVKKNLEFLLPQTNENGIIDINLQLHTDGVEITKSSKLKIWPLSAVIENLPGKIRISKSNVIIIAIHLSDKTPDFKAFCERFVRDFNSGIQVLFHRVNDDILQTRTVKYRVRCNMLTGDIPAIRSILNLQGHACQYGCIHCYCESVTARSVFGNGNKRTYVSSETFALRTNDSYKQDLNEMTTRGLQASFGVKGMSYLADLIKVPEDVAIDYFHTVLLGPFKEDILRIVNSYMSLNKENSVVKTVKVPGFIDRQFSHFKQAIEMSIFPSEFKRKLKPLTELDSYKGIEWKNLMLYALPTVMSDICNGTSKPLYLVILSLANAVIVLMKDNVNAMEIKKSQEQLYQWFTDRTAILDNDAMTLKAHQITHLAEIVERHGSLCHYSCFFGEGLGYNLTRMISLKTLDKSLNQLKTRLTDYSVINSIIDQMEKKVPRESKSIDTRMCVRDFCHHHFVDSSLEVQEISEFHFKSYLIKPAYDMPFTKDSFVAYKSDQSNFKCAIGVVKSVVSVDTKIWMILKPLKIKSTIFDKFPVNSNDIILDRIKENTMFDHYFCLEEYMPKEEMTAYRPMSYFAKEKSHLVVIDVNAILYKCLIINTPGEKSICCPIIAPFEHN</sequence>
<dbReference type="InterPro" id="IPR009667">
    <property type="entry name" value="DUF1258"/>
</dbReference>
<name>A0A0N5C5G7_STREA</name>
<accession>A0A0N5C5G7</accession>
<evidence type="ECO:0000313" key="2">
    <source>
        <dbReference type="WBParaSite" id="SPAL_0001319500.1"/>
    </source>
</evidence>
<dbReference type="WBParaSite" id="SPAL_0001319500.1">
    <property type="protein sequence ID" value="SPAL_0001319500.1"/>
    <property type="gene ID" value="SPAL_0001319500"/>
</dbReference>
<dbReference type="PANTHER" id="PTHR33053:SF9">
    <property type="entry name" value="AGAP000105-PA"/>
    <property type="match status" value="1"/>
</dbReference>